<protein>
    <submittedName>
        <fullName evidence="2">Uncharacterized protein</fullName>
    </submittedName>
</protein>
<evidence type="ECO:0000313" key="2">
    <source>
        <dbReference type="EMBL" id="KAK3862765.1"/>
    </source>
</evidence>
<sequence length="219" mass="24446">MDDREPGGDSRQRLHQYSVLVVVEQIHIQVTECEWRQIGRETWLMVASGRREREGGNDEEWEGVVNCWRSEEDGGVGEEDGGVGGGWLSGRRMVEWERRRNCSYHTLNTSPSPLPYTTTIITTPSPFPYTPDCSHHTPNTSPSPLPYTTTIITIPSLLLYTRLFPSPSPPLPSFTPDCSHHTTSPQPLLYTRLFPSPSPPLPPPSPPPPAFPSSFTPNS</sequence>
<accession>A0AAE1K4X3</accession>
<dbReference type="EMBL" id="JAWQEG010004161">
    <property type="protein sequence ID" value="KAK3862765.1"/>
    <property type="molecule type" value="Genomic_DNA"/>
</dbReference>
<organism evidence="2 3">
    <name type="scientific">Petrolisthes cinctipes</name>
    <name type="common">Flat porcelain crab</name>
    <dbReference type="NCBI Taxonomy" id="88211"/>
    <lineage>
        <taxon>Eukaryota</taxon>
        <taxon>Metazoa</taxon>
        <taxon>Ecdysozoa</taxon>
        <taxon>Arthropoda</taxon>
        <taxon>Crustacea</taxon>
        <taxon>Multicrustacea</taxon>
        <taxon>Malacostraca</taxon>
        <taxon>Eumalacostraca</taxon>
        <taxon>Eucarida</taxon>
        <taxon>Decapoda</taxon>
        <taxon>Pleocyemata</taxon>
        <taxon>Anomura</taxon>
        <taxon>Galatheoidea</taxon>
        <taxon>Porcellanidae</taxon>
        <taxon>Petrolisthes</taxon>
    </lineage>
</organism>
<feature type="region of interest" description="Disordered" evidence="1">
    <location>
        <begin position="174"/>
        <end position="219"/>
    </location>
</feature>
<feature type="compositionally biased region" description="Pro residues" evidence="1">
    <location>
        <begin position="196"/>
        <end position="211"/>
    </location>
</feature>
<gene>
    <name evidence="2" type="ORF">Pcinc_031401</name>
</gene>
<keyword evidence="3" id="KW-1185">Reference proteome</keyword>
<name>A0AAE1K4X3_PETCI</name>
<evidence type="ECO:0000313" key="3">
    <source>
        <dbReference type="Proteomes" id="UP001286313"/>
    </source>
</evidence>
<dbReference type="Proteomes" id="UP001286313">
    <property type="component" value="Unassembled WGS sequence"/>
</dbReference>
<reference evidence="2" key="1">
    <citation type="submission" date="2023-10" db="EMBL/GenBank/DDBJ databases">
        <title>Genome assemblies of two species of porcelain crab, Petrolisthes cinctipes and Petrolisthes manimaculis (Anomura: Porcellanidae).</title>
        <authorList>
            <person name="Angst P."/>
        </authorList>
    </citation>
    <scope>NUCLEOTIDE SEQUENCE</scope>
    <source>
        <strain evidence="2">PB745_01</strain>
        <tissue evidence="2">Gill</tissue>
    </source>
</reference>
<dbReference type="AlphaFoldDB" id="A0AAE1K4X3"/>
<proteinExistence type="predicted"/>
<dbReference type="PRINTS" id="PR01217">
    <property type="entry name" value="PRICHEXTENSN"/>
</dbReference>
<evidence type="ECO:0000256" key="1">
    <source>
        <dbReference type="SAM" id="MobiDB-lite"/>
    </source>
</evidence>
<comment type="caution">
    <text evidence="2">The sequence shown here is derived from an EMBL/GenBank/DDBJ whole genome shotgun (WGS) entry which is preliminary data.</text>
</comment>